<sequence>MKYAKSHALLPDEIIKIIQEYIDVATINELTKEYYKNLISI</sequence>
<dbReference type="AlphaFoldDB" id="A0A6N3ELS7"/>
<accession>A0A6N3ELS7</accession>
<dbReference type="EMBL" id="CACRTV010000056">
    <property type="protein sequence ID" value="VYU42110.1"/>
    <property type="molecule type" value="Genomic_DNA"/>
</dbReference>
<reference evidence="1" key="1">
    <citation type="submission" date="2019-11" db="EMBL/GenBank/DDBJ databases">
        <authorList>
            <person name="Feng L."/>
        </authorList>
    </citation>
    <scope>NUCLEOTIDE SEQUENCE</scope>
    <source>
        <strain evidence="1">CParaputrificumLFYP93</strain>
    </source>
</reference>
<gene>
    <name evidence="1" type="ORF">CPLFYP93_00058</name>
</gene>
<dbReference type="RefSeq" id="WP_291671493.1">
    <property type="nucleotide sequence ID" value="NZ_CACRTV010000056.1"/>
</dbReference>
<evidence type="ECO:0000313" key="1">
    <source>
        <dbReference type="EMBL" id="VYU42110.1"/>
    </source>
</evidence>
<name>A0A6N3ELS7_9CLOT</name>
<protein>
    <submittedName>
        <fullName evidence="1">Uncharacterized protein</fullName>
    </submittedName>
</protein>
<organism evidence="1">
    <name type="scientific">Clostridium paraputrificum</name>
    <dbReference type="NCBI Taxonomy" id="29363"/>
    <lineage>
        <taxon>Bacteria</taxon>
        <taxon>Bacillati</taxon>
        <taxon>Bacillota</taxon>
        <taxon>Clostridia</taxon>
        <taxon>Eubacteriales</taxon>
        <taxon>Clostridiaceae</taxon>
        <taxon>Clostridium</taxon>
    </lineage>
</organism>
<proteinExistence type="predicted"/>